<proteinExistence type="predicted"/>
<organism evidence="1 2">
    <name type="scientific">Daphnia magna</name>
    <dbReference type="NCBI Taxonomy" id="35525"/>
    <lineage>
        <taxon>Eukaryota</taxon>
        <taxon>Metazoa</taxon>
        <taxon>Ecdysozoa</taxon>
        <taxon>Arthropoda</taxon>
        <taxon>Crustacea</taxon>
        <taxon>Branchiopoda</taxon>
        <taxon>Diplostraca</taxon>
        <taxon>Cladocera</taxon>
        <taxon>Anomopoda</taxon>
        <taxon>Daphniidae</taxon>
        <taxon>Daphnia</taxon>
    </lineage>
</organism>
<reference evidence="1 2" key="1">
    <citation type="submission" date="2016-03" db="EMBL/GenBank/DDBJ databases">
        <title>EvidentialGene: Evidence-directed Construction of Genes on Genomes.</title>
        <authorList>
            <person name="Gilbert D.G."/>
            <person name="Choi J.-H."/>
            <person name="Mockaitis K."/>
            <person name="Colbourne J."/>
            <person name="Pfrender M."/>
        </authorList>
    </citation>
    <scope>NUCLEOTIDE SEQUENCE [LARGE SCALE GENOMIC DNA]</scope>
    <source>
        <strain evidence="1 2">Xinb3</strain>
        <tissue evidence="1">Complete organism</tissue>
    </source>
</reference>
<keyword evidence="2" id="KW-1185">Reference proteome</keyword>
<dbReference type="AlphaFoldDB" id="A0A164MYV3"/>
<comment type="caution">
    <text evidence="1">The sequence shown here is derived from an EMBL/GenBank/DDBJ whole genome shotgun (WGS) entry which is preliminary data.</text>
</comment>
<dbReference type="Proteomes" id="UP000076858">
    <property type="component" value="Unassembled WGS sequence"/>
</dbReference>
<dbReference type="EMBL" id="LRGB01002915">
    <property type="protein sequence ID" value="KZS05500.1"/>
    <property type="molecule type" value="Genomic_DNA"/>
</dbReference>
<evidence type="ECO:0000313" key="1">
    <source>
        <dbReference type="EMBL" id="KZS05500.1"/>
    </source>
</evidence>
<protein>
    <submittedName>
        <fullName evidence="1">Uncharacterized protein</fullName>
    </submittedName>
</protein>
<gene>
    <name evidence="1" type="ORF">APZ42_031309</name>
</gene>
<accession>A0A164MYV3</accession>
<evidence type="ECO:0000313" key="2">
    <source>
        <dbReference type="Proteomes" id="UP000076858"/>
    </source>
</evidence>
<sequence>MEIINEMGYKTRRSNVILMAIWFGNKKTSENLLNPCVKVLEKPSDDSQPKYSLRSTIQYRIDLKEAIKSGKTSHGIKGPTLLANIADFDFIGTFIPEYMRCICFGGIFREPYFSHVTNLSYALSVLLQESVPTRCVEDVGVLLGDFIKKVELYYGEKMIGLSNTYEIQNYKCLKIEEDIPFSLLGRQVRRHLSMDEQSVVQTILLQEENKIALIVIENIVRFIEKTACDFYSRLFLRSGSNSTFTRSPYVRSKKRINFFSLLNDNRFFLIENLVSVEEAKQNFKVFILGHPMGQGYKKNLFSKILCQRMCPFTWSDHEIYGFDLEAIFPYQIVRKCVIAAFNSKLPSLILTAQTNTLEMD</sequence>
<name>A0A164MYV3_9CRUS</name>